<name>A0ABV0VA78_9TELE</name>
<organism evidence="1 2">
    <name type="scientific">Ilyodon furcidens</name>
    <name type="common">goldbreast splitfin</name>
    <dbReference type="NCBI Taxonomy" id="33524"/>
    <lineage>
        <taxon>Eukaryota</taxon>
        <taxon>Metazoa</taxon>
        <taxon>Chordata</taxon>
        <taxon>Craniata</taxon>
        <taxon>Vertebrata</taxon>
        <taxon>Euteleostomi</taxon>
        <taxon>Actinopterygii</taxon>
        <taxon>Neopterygii</taxon>
        <taxon>Teleostei</taxon>
        <taxon>Neoteleostei</taxon>
        <taxon>Acanthomorphata</taxon>
        <taxon>Ovalentaria</taxon>
        <taxon>Atherinomorphae</taxon>
        <taxon>Cyprinodontiformes</taxon>
        <taxon>Goodeidae</taxon>
        <taxon>Ilyodon</taxon>
    </lineage>
</organism>
<dbReference type="EMBL" id="JAHRIQ010098598">
    <property type="protein sequence ID" value="MEQ2253598.1"/>
    <property type="molecule type" value="Genomic_DNA"/>
</dbReference>
<evidence type="ECO:0000313" key="2">
    <source>
        <dbReference type="Proteomes" id="UP001482620"/>
    </source>
</evidence>
<dbReference type="Proteomes" id="UP001482620">
    <property type="component" value="Unassembled WGS sequence"/>
</dbReference>
<evidence type="ECO:0000313" key="1">
    <source>
        <dbReference type="EMBL" id="MEQ2253598.1"/>
    </source>
</evidence>
<proteinExistence type="predicted"/>
<accession>A0ABV0VA78</accession>
<keyword evidence="2" id="KW-1185">Reference proteome</keyword>
<reference evidence="1 2" key="1">
    <citation type="submission" date="2021-06" db="EMBL/GenBank/DDBJ databases">
        <authorList>
            <person name="Palmer J.M."/>
        </authorList>
    </citation>
    <scope>NUCLEOTIDE SEQUENCE [LARGE SCALE GENOMIC DNA]</scope>
    <source>
        <strain evidence="2">if_2019</strain>
        <tissue evidence="1">Muscle</tissue>
    </source>
</reference>
<gene>
    <name evidence="1" type="ORF">ILYODFUR_033869</name>
</gene>
<protein>
    <submittedName>
        <fullName evidence="1">Uncharacterized protein</fullName>
    </submittedName>
</protein>
<comment type="caution">
    <text evidence="1">The sequence shown here is derived from an EMBL/GenBank/DDBJ whole genome shotgun (WGS) entry which is preliminary data.</text>
</comment>
<sequence>MNTGFFQQRGTVEEIGPLERGVLLYSQWHHGSPLLPPPSSVAGSRLMQFILEVPGKSVLAFHVVTMAVGPNTLLGQIIIHKSLCKWSNFHQHGECSLSVTHQQCDKFRTFWFAML</sequence>